<keyword evidence="1" id="KW-0812">Transmembrane</keyword>
<name>A0A318JSK0_9NOCA</name>
<dbReference type="CDD" id="cd03510">
    <property type="entry name" value="Rhizobitoxine-FADS-like"/>
    <property type="match status" value="1"/>
</dbReference>
<dbReference type="EMBL" id="QJKF01000015">
    <property type="protein sequence ID" value="PXX58089.1"/>
    <property type="molecule type" value="Genomic_DNA"/>
</dbReference>
<dbReference type="Proteomes" id="UP000247569">
    <property type="component" value="Unassembled WGS sequence"/>
</dbReference>
<keyword evidence="4" id="KW-1185">Reference proteome</keyword>
<organism evidence="3 4">
    <name type="scientific">Nocardia tenerifensis</name>
    <dbReference type="NCBI Taxonomy" id="228006"/>
    <lineage>
        <taxon>Bacteria</taxon>
        <taxon>Bacillati</taxon>
        <taxon>Actinomycetota</taxon>
        <taxon>Actinomycetes</taxon>
        <taxon>Mycobacteriales</taxon>
        <taxon>Nocardiaceae</taxon>
        <taxon>Nocardia</taxon>
    </lineage>
</organism>
<keyword evidence="1" id="KW-0472">Membrane</keyword>
<feature type="domain" description="Fatty acid desaturase" evidence="2">
    <location>
        <begin position="77"/>
        <end position="310"/>
    </location>
</feature>
<evidence type="ECO:0000313" key="4">
    <source>
        <dbReference type="Proteomes" id="UP000247569"/>
    </source>
</evidence>
<evidence type="ECO:0000259" key="2">
    <source>
        <dbReference type="Pfam" id="PF00487"/>
    </source>
</evidence>
<comment type="caution">
    <text evidence="3">The sequence shown here is derived from an EMBL/GenBank/DDBJ whole genome shotgun (WGS) entry which is preliminary data.</text>
</comment>
<sequence>MSQNSELIQHEDRVRQRCRASRPKVGGFKGELSPETKEAVKDIHNSRDNWHGPLGLFIDWLVIVGVAVIVVLSRYQPLVYLAGALIVGGRQRALRSLMHEASHSKLTRHGPLNIWLGRIFIAWPLFSGLSAYTCAHCEHHRHLWDDRRDPKLLGYLRLGLVNPRDMKNFVGKHLLKPLLMVHAPFQVAADLIGRDEDRRETRLRIAFLVAVSALFVVTGFGLDFLLLWVLPYATVYQILRYWSDIADHAGLRSDDPWQSTRSWDASWLVRQFLAPHNSNWHLAHHLYPAVPHYRIRRLDRTLQAVPSYQQAHHCDGFVRARRDCRPSVVQDVLAPERLAQIRSRRPAQCRPRAALLSGCARTCPASALRPAETSDNG</sequence>
<feature type="transmembrane region" description="Helical" evidence="1">
    <location>
        <begin position="205"/>
        <end position="230"/>
    </location>
</feature>
<keyword evidence="1" id="KW-1133">Transmembrane helix</keyword>
<feature type="transmembrane region" description="Helical" evidence="1">
    <location>
        <begin position="115"/>
        <end position="133"/>
    </location>
</feature>
<dbReference type="AlphaFoldDB" id="A0A318JSK0"/>
<accession>A0A318JSK0</accession>
<reference evidence="3 4" key="1">
    <citation type="submission" date="2018-05" db="EMBL/GenBank/DDBJ databases">
        <title>Genomic Encyclopedia of Type Strains, Phase IV (KMG-IV): sequencing the most valuable type-strain genomes for metagenomic binning, comparative biology and taxonomic classification.</title>
        <authorList>
            <person name="Goeker M."/>
        </authorList>
    </citation>
    <scope>NUCLEOTIDE SEQUENCE [LARGE SCALE GENOMIC DNA]</scope>
    <source>
        <strain evidence="3 4">DSM 44704</strain>
    </source>
</reference>
<protein>
    <submittedName>
        <fullName evidence="3">Fatty acid desaturase</fullName>
    </submittedName>
</protein>
<gene>
    <name evidence="3" type="ORF">DFR70_11562</name>
</gene>
<evidence type="ECO:0000313" key="3">
    <source>
        <dbReference type="EMBL" id="PXX58089.1"/>
    </source>
</evidence>
<feature type="transmembrane region" description="Helical" evidence="1">
    <location>
        <begin position="54"/>
        <end position="72"/>
    </location>
</feature>
<dbReference type="Pfam" id="PF00487">
    <property type="entry name" value="FA_desaturase"/>
    <property type="match status" value="1"/>
</dbReference>
<proteinExistence type="predicted"/>
<evidence type="ECO:0000256" key="1">
    <source>
        <dbReference type="SAM" id="Phobius"/>
    </source>
</evidence>
<dbReference type="GO" id="GO:0006629">
    <property type="term" value="P:lipid metabolic process"/>
    <property type="evidence" value="ECO:0007669"/>
    <property type="project" value="InterPro"/>
</dbReference>
<dbReference type="InterPro" id="IPR005804">
    <property type="entry name" value="FA_desaturase_dom"/>
</dbReference>